<dbReference type="AlphaFoldDB" id="B2RJK4"/>
<feature type="region of interest" description="Disordered" evidence="1">
    <location>
        <begin position="38"/>
        <end position="61"/>
    </location>
</feature>
<evidence type="ECO:0000256" key="1">
    <source>
        <dbReference type="SAM" id="MobiDB-lite"/>
    </source>
</evidence>
<name>B2RJK4_PORG3</name>
<dbReference type="HOGENOM" id="CLU_212178_0_0_10"/>
<organism evidence="2 3">
    <name type="scientific">Porphyromonas gingivalis (strain ATCC 33277 / DSM 20709 / CIP 103683 / JCM 12257 / NCTC 11834 / 2561)</name>
    <dbReference type="NCBI Taxonomy" id="431947"/>
    <lineage>
        <taxon>Bacteria</taxon>
        <taxon>Pseudomonadati</taxon>
        <taxon>Bacteroidota</taxon>
        <taxon>Bacteroidia</taxon>
        <taxon>Bacteroidales</taxon>
        <taxon>Porphyromonadaceae</taxon>
        <taxon>Porphyromonas</taxon>
    </lineage>
</organism>
<dbReference type="KEGG" id="pgn:PGN_1030"/>
<proteinExistence type="predicted"/>
<evidence type="ECO:0000313" key="2">
    <source>
        <dbReference type="EMBL" id="BAG33549.1"/>
    </source>
</evidence>
<dbReference type="Proteomes" id="UP000008842">
    <property type="component" value="Chromosome"/>
</dbReference>
<protein>
    <submittedName>
        <fullName evidence="2">Uncharacterized protein</fullName>
    </submittedName>
</protein>
<reference evidence="2 3" key="1">
    <citation type="journal article" date="2008" name="DNA Res.">
        <title>Determination of the genome sequence of Porphyromonas gingivalis strain ATCC 33277 and genomic comparison with strain W83 revealed extensive genome rearrangements in P. gingivalis.</title>
        <authorList>
            <person name="Naito M."/>
            <person name="Hirakawa H."/>
            <person name="Yamashita A."/>
            <person name="Ohara N."/>
            <person name="Shoji M."/>
            <person name="Yukitake H."/>
            <person name="Nakayama K."/>
            <person name="Toh H."/>
            <person name="Yoshimura F."/>
            <person name="Kuhara S."/>
            <person name="Hattori M."/>
            <person name="Hayashi T."/>
            <person name="Nakayama K."/>
        </authorList>
    </citation>
    <scope>NUCLEOTIDE SEQUENCE [LARGE SCALE GENOMIC DNA]</scope>
    <source>
        <strain evidence="3">ATCC 33277 / DSM 20709 / CIP 103683 / JCM 12257 / NCTC 11834 / 2561</strain>
    </source>
</reference>
<gene>
    <name evidence="2" type="ordered locus">PGN_1030</name>
</gene>
<evidence type="ECO:0000313" key="3">
    <source>
        <dbReference type="Proteomes" id="UP000008842"/>
    </source>
</evidence>
<accession>B2RJK4</accession>
<dbReference type="EMBL" id="AP009380">
    <property type="protein sequence ID" value="BAG33549.1"/>
    <property type="molecule type" value="Genomic_DNA"/>
</dbReference>
<sequence length="61" mass="7012">MSGSSPLYSTPKEGANRQSMQFAPFSFVPIGCFSSRPYLDNLPKEKPKDNNPYQHNYERQK</sequence>